<evidence type="ECO:0000313" key="8">
    <source>
        <dbReference type="EMBL" id="KFN50345.1"/>
    </source>
</evidence>
<keyword evidence="5" id="KW-0460">Magnesium</keyword>
<keyword evidence="4" id="KW-0378">Hydrolase</keyword>
<comment type="caution">
    <text evidence="8">The sequence shown here is derived from an EMBL/GenBank/DDBJ whole genome shotgun (WGS) entry which is preliminary data.</text>
</comment>
<evidence type="ECO:0000256" key="2">
    <source>
        <dbReference type="ARBA" id="ARBA00001946"/>
    </source>
</evidence>
<gene>
    <name evidence="8" type="ORF">P873_06635</name>
</gene>
<dbReference type="AlphaFoldDB" id="A0A091C144"/>
<dbReference type="STRING" id="1121013.GCA_000426365_01938"/>
<dbReference type="InterPro" id="IPR015797">
    <property type="entry name" value="NUDIX_hydrolase-like_dom_sf"/>
</dbReference>
<dbReference type="PANTHER" id="PTHR12992:SF11">
    <property type="entry name" value="MITOCHONDRIAL COENZYME A DIPHOSPHATASE NUDT8"/>
    <property type="match status" value="1"/>
</dbReference>
<dbReference type="Proteomes" id="UP000029391">
    <property type="component" value="Unassembled WGS sequence"/>
</dbReference>
<sequence>MTFSRAAPDGADASLIVRLDRALHPLSRPPAGPGWNHAEVAELLPADAPLQPAAVLVGLVSRADGAHVLLTRRTDVLRHHAGQVSFPGGRIEATDTDPVAAALREANEEIGLALPQAQPLGYLDPLVTISGFHVFPVVATLAADFVPRPDPSEVAATFEVPLAFLLDPANVREREIEWAGRPRHLLEFHHSGQRIWGATAAMLVNLRTRLEQSH</sequence>
<comment type="cofactor">
    <cofactor evidence="2">
        <name>Mg(2+)</name>
        <dbReference type="ChEBI" id="CHEBI:18420"/>
    </cofactor>
</comment>
<dbReference type="GO" id="GO:0046872">
    <property type="term" value="F:metal ion binding"/>
    <property type="evidence" value="ECO:0007669"/>
    <property type="project" value="UniProtKB-KW"/>
</dbReference>
<dbReference type="RefSeq" id="WP_051240181.1">
    <property type="nucleotide sequence ID" value="NZ_AWXU01000020.1"/>
</dbReference>
<dbReference type="EMBL" id="AWXU01000020">
    <property type="protein sequence ID" value="KFN50345.1"/>
    <property type="molecule type" value="Genomic_DNA"/>
</dbReference>
<accession>A0A091C144</accession>
<evidence type="ECO:0000313" key="9">
    <source>
        <dbReference type="Proteomes" id="UP000029391"/>
    </source>
</evidence>
<dbReference type="PROSITE" id="PS51462">
    <property type="entry name" value="NUDIX"/>
    <property type="match status" value="1"/>
</dbReference>
<dbReference type="InterPro" id="IPR000086">
    <property type="entry name" value="NUDIX_hydrolase_dom"/>
</dbReference>
<reference evidence="8 9" key="1">
    <citation type="submission" date="2013-09" db="EMBL/GenBank/DDBJ databases">
        <title>Genome sequencing of Arenimonas composti.</title>
        <authorList>
            <person name="Chen F."/>
            <person name="Wang G."/>
        </authorList>
    </citation>
    <scope>NUCLEOTIDE SEQUENCE [LARGE SCALE GENOMIC DNA]</scope>
    <source>
        <strain evidence="8 9">TR7-09</strain>
    </source>
</reference>
<evidence type="ECO:0000256" key="3">
    <source>
        <dbReference type="ARBA" id="ARBA00022723"/>
    </source>
</evidence>
<organism evidence="8 9">
    <name type="scientific">Arenimonas composti TR7-09 = DSM 18010</name>
    <dbReference type="NCBI Taxonomy" id="1121013"/>
    <lineage>
        <taxon>Bacteria</taxon>
        <taxon>Pseudomonadati</taxon>
        <taxon>Pseudomonadota</taxon>
        <taxon>Gammaproteobacteria</taxon>
        <taxon>Lysobacterales</taxon>
        <taxon>Lysobacteraceae</taxon>
        <taxon>Arenimonas</taxon>
    </lineage>
</organism>
<evidence type="ECO:0000256" key="4">
    <source>
        <dbReference type="ARBA" id="ARBA00022801"/>
    </source>
</evidence>
<dbReference type="PANTHER" id="PTHR12992">
    <property type="entry name" value="NUDIX HYDROLASE"/>
    <property type="match status" value="1"/>
</dbReference>
<keyword evidence="9" id="KW-1185">Reference proteome</keyword>
<evidence type="ECO:0000259" key="7">
    <source>
        <dbReference type="PROSITE" id="PS51462"/>
    </source>
</evidence>
<name>A0A091C144_9GAMM</name>
<comment type="cofactor">
    <cofactor evidence="1">
        <name>Mn(2+)</name>
        <dbReference type="ChEBI" id="CHEBI:29035"/>
    </cofactor>
</comment>
<dbReference type="CDD" id="cd03426">
    <property type="entry name" value="NUDIX_CoAse_Nudt7"/>
    <property type="match status" value="1"/>
</dbReference>
<keyword evidence="3" id="KW-0479">Metal-binding</keyword>
<dbReference type="InterPro" id="IPR045121">
    <property type="entry name" value="CoAse"/>
</dbReference>
<dbReference type="eggNOG" id="COG0494">
    <property type="taxonomic scope" value="Bacteria"/>
</dbReference>
<dbReference type="OrthoDB" id="9802805at2"/>
<evidence type="ECO:0000256" key="5">
    <source>
        <dbReference type="ARBA" id="ARBA00022842"/>
    </source>
</evidence>
<dbReference type="Pfam" id="PF00293">
    <property type="entry name" value="NUDIX"/>
    <property type="match status" value="1"/>
</dbReference>
<evidence type="ECO:0000256" key="6">
    <source>
        <dbReference type="ARBA" id="ARBA00023211"/>
    </source>
</evidence>
<dbReference type="GO" id="GO:0010945">
    <property type="term" value="F:coenzyme A diphosphatase activity"/>
    <property type="evidence" value="ECO:0007669"/>
    <property type="project" value="InterPro"/>
</dbReference>
<protein>
    <recommendedName>
        <fullName evidence="7">Nudix hydrolase domain-containing protein</fullName>
    </recommendedName>
</protein>
<proteinExistence type="predicted"/>
<dbReference type="Gene3D" id="3.90.79.10">
    <property type="entry name" value="Nucleoside Triphosphate Pyrophosphohydrolase"/>
    <property type="match status" value="1"/>
</dbReference>
<evidence type="ECO:0000256" key="1">
    <source>
        <dbReference type="ARBA" id="ARBA00001936"/>
    </source>
</evidence>
<feature type="domain" description="Nudix hydrolase" evidence="7">
    <location>
        <begin position="50"/>
        <end position="186"/>
    </location>
</feature>
<keyword evidence="6" id="KW-0464">Manganese</keyword>
<dbReference type="SUPFAM" id="SSF55811">
    <property type="entry name" value="Nudix"/>
    <property type="match status" value="1"/>
</dbReference>